<keyword evidence="2 4" id="KW-1133">Transmembrane helix</keyword>
<dbReference type="AlphaFoldDB" id="A0A917FSX4"/>
<dbReference type="InterPro" id="IPR011701">
    <property type="entry name" value="MFS"/>
</dbReference>
<feature type="transmembrane region" description="Helical" evidence="4">
    <location>
        <begin position="344"/>
        <end position="361"/>
    </location>
</feature>
<feature type="transmembrane region" description="Helical" evidence="4">
    <location>
        <begin position="381"/>
        <end position="402"/>
    </location>
</feature>
<evidence type="ECO:0000256" key="1">
    <source>
        <dbReference type="ARBA" id="ARBA00022692"/>
    </source>
</evidence>
<feature type="transmembrane region" description="Helical" evidence="4">
    <location>
        <begin position="173"/>
        <end position="196"/>
    </location>
</feature>
<evidence type="ECO:0000256" key="3">
    <source>
        <dbReference type="ARBA" id="ARBA00023136"/>
    </source>
</evidence>
<dbReference type="EMBL" id="BMEO01000017">
    <property type="protein sequence ID" value="GGG02394.1"/>
    <property type="molecule type" value="Genomic_DNA"/>
</dbReference>
<proteinExistence type="predicted"/>
<dbReference type="Proteomes" id="UP000605253">
    <property type="component" value="Unassembled WGS sequence"/>
</dbReference>
<dbReference type="InterPro" id="IPR036259">
    <property type="entry name" value="MFS_trans_sf"/>
</dbReference>
<dbReference type="RefSeq" id="WP_188366049.1">
    <property type="nucleotide sequence ID" value="NZ_BAABJF010000021.1"/>
</dbReference>
<evidence type="ECO:0000256" key="2">
    <source>
        <dbReference type="ARBA" id="ARBA00022989"/>
    </source>
</evidence>
<feature type="transmembrane region" description="Helical" evidence="4">
    <location>
        <begin position="202"/>
        <end position="221"/>
    </location>
</feature>
<reference evidence="5" key="2">
    <citation type="submission" date="2020-09" db="EMBL/GenBank/DDBJ databases">
        <authorList>
            <person name="Sun Q."/>
            <person name="Zhou Y."/>
        </authorList>
    </citation>
    <scope>NUCLEOTIDE SEQUENCE</scope>
    <source>
        <strain evidence="5">CGMCC 1.12181</strain>
    </source>
</reference>
<feature type="transmembrane region" description="Helical" evidence="4">
    <location>
        <begin position="408"/>
        <end position="426"/>
    </location>
</feature>
<dbReference type="InterPro" id="IPR052528">
    <property type="entry name" value="Sugar_transport-like"/>
</dbReference>
<dbReference type="Pfam" id="PF07690">
    <property type="entry name" value="MFS_1"/>
    <property type="match status" value="1"/>
</dbReference>
<dbReference type="GO" id="GO:0022857">
    <property type="term" value="F:transmembrane transporter activity"/>
    <property type="evidence" value="ECO:0007669"/>
    <property type="project" value="InterPro"/>
</dbReference>
<feature type="transmembrane region" description="Helical" evidence="4">
    <location>
        <begin position="317"/>
        <end position="338"/>
    </location>
</feature>
<dbReference type="PANTHER" id="PTHR23526:SF2">
    <property type="entry name" value="MAJOR FACILITATOR SUPERFAMILY (MFS) PROFILE DOMAIN-CONTAINING PROTEIN"/>
    <property type="match status" value="1"/>
</dbReference>
<sequence>MAKTGNKRLKTIYQMLSNDDDARACLQIPENACRAQPVNYLLFLLAVGCSQISDKLASTKLVLPWLFSTAGIPSFFSGLLVPIRESGSMLPQLYIGAWVRQFPRRKWFLVTSTLAQALCLLSIIPVALWMQGSAAGWTVIGIISLFSLARSFSSVASKDVLGKTVDKQKRGQVSGYAATIAGITGIVVGLSLAWGLTMDTVHILWLLVAAAGTFSLSALLYGMINEYKGATDGARSGRYAFKQAIDLMKNDAPFRHFVITRALMLSSALATPYIVMLAEQSHSSWFGLGIFLALSGLASALSSVFWGNQSDHNSRGVLTYTAVITTFICLSAAGINWLPESSHAYLYGFLFFALSVTHQGVRLARKTYVVDLAEGNQRTTYVTVSNTIMGVLLLVVGIISALLSQLSITVALLFFAAISLLAAVMSRTMKKV</sequence>
<organism evidence="5 6">
    <name type="scientific">Marinicella pacifica</name>
    <dbReference type="NCBI Taxonomy" id="1171543"/>
    <lineage>
        <taxon>Bacteria</taxon>
        <taxon>Pseudomonadati</taxon>
        <taxon>Pseudomonadota</taxon>
        <taxon>Gammaproteobacteria</taxon>
        <taxon>Lysobacterales</taxon>
        <taxon>Marinicellaceae</taxon>
        <taxon>Marinicella</taxon>
    </lineage>
</organism>
<comment type="caution">
    <text evidence="5">The sequence shown here is derived from an EMBL/GenBank/DDBJ whole genome shotgun (WGS) entry which is preliminary data.</text>
</comment>
<feature type="transmembrane region" description="Helical" evidence="4">
    <location>
        <begin position="134"/>
        <end position="152"/>
    </location>
</feature>
<dbReference type="PANTHER" id="PTHR23526">
    <property type="entry name" value="INTEGRAL MEMBRANE TRANSPORT PROTEIN-RELATED"/>
    <property type="match status" value="1"/>
</dbReference>
<gene>
    <name evidence="5" type="ORF">GCM10011365_24450</name>
</gene>
<keyword evidence="1 4" id="KW-0812">Transmembrane</keyword>
<feature type="transmembrane region" description="Helical" evidence="4">
    <location>
        <begin position="107"/>
        <end position="128"/>
    </location>
</feature>
<evidence type="ECO:0000256" key="4">
    <source>
        <dbReference type="SAM" id="Phobius"/>
    </source>
</evidence>
<accession>A0A917FSX4</accession>
<name>A0A917FSX4_9GAMM</name>
<feature type="transmembrane region" description="Helical" evidence="4">
    <location>
        <begin position="258"/>
        <end position="278"/>
    </location>
</feature>
<dbReference type="Gene3D" id="1.20.1250.20">
    <property type="entry name" value="MFS general substrate transporter like domains"/>
    <property type="match status" value="2"/>
</dbReference>
<protein>
    <submittedName>
        <fullName evidence="5">MFS transporter</fullName>
    </submittedName>
</protein>
<feature type="transmembrane region" description="Helical" evidence="4">
    <location>
        <begin position="284"/>
        <end position="305"/>
    </location>
</feature>
<keyword evidence="6" id="KW-1185">Reference proteome</keyword>
<dbReference type="SUPFAM" id="SSF103473">
    <property type="entry name" value="MFS general substrate transporter"/>
    <property type="match status" value="1"/>
</dbReference>
<reference evidence="5" key="1">
    <citation type="journal article" date="2014" name="Int. J. Syst. Evol. Microbiol.">
        <title>Complete genome sequence of Corynebacterium casei LMG S-19264T (=DSM 44701T), isolated from a smear-ripened cheese.</title>
        <authorList>
            <consortium name="US DOE Joint Genome Institute (JGI-PGF)"/>
            <person name="Walter F."/>
            <person name="Albersmeier A."/>
            <person name="Kalinowski J."/>
            <person name="Ruckert C."/>
        </authorList>
    </citation>
    <scope>NUCLEOTIDE SEQUENCE</scope>
    <source>
        <strain evidence="5">CGMCC 1.12181</strain>
    </source>
</reference>
<evidence type="ECO:0000313" key="5">
    <source>
        <dbReference type="EMBL" id="GGG02394.1"/>
    </source>
</evidence>
<keyword evidence="3 4" id="KW-0472">Membrane</keyword>
<evidence type="ECO:0000313" key="6">
    <source>
        <dbReference type="Proteomes" id="UP000605253"/>
    </source>
</evidence>